<dbReference type="AlphaFoldDB" id="A0A554VRB9"/>
<keyword evidence="1" id="KW-0472">Membrane</keyword>
<dbReference type="Pfam" id="PF06580">
    <property type="entry name" value="His_kinase"/>
    <property type="match status" value="1"/>
</dbReference>
<feature type="transmembrane region" description="Helical" evidence="1">
    <location>
        <begin position="41"/>
        <end position="62"/>
    </location>
</feature>
<evidence type="ECO:0000256" key="1">
    <source>
        <dbReference type="SAM" id="Phobius"/>
    </source>
</evidence>
<dbReference type="PANTHER" id="PTHR34220:SF7">
    <property type="entry name" value="SENSOR HISTIDINE KINASE YPDA"/>
    <property type="match status" value="1"/>
</dbReference>
<comment type="caution">
    <text evidence="3">The sequence shown here is derived from an EMBL/GenBank/DDBJ whole genome shotgun (WGS) entry which is preliminary data.</text>
</comment>
<feature type="domain" description="Signal transduction histidine kinase internal region" evidence="2">
    <location>
        <begin position="161"/>
        <end position="240"/>
    </location>
</feature>
<dbReference type="GO" id="GO:0016020">
    <property type="term" value="C:membrane"/>
    <property type="evidence" value="ECO:0007669"/>
    <property type="project" value="InterPro"/>
</dbReference>
<keyword evidence="1" id="KW-1133">Transmembrane helix</keyword>
<keyword evidence="3" id="KW-0808">Transferase</keyword>
<keyword evidence="3" id="KW-0418">Kinase</keyword>
<dbReference type="InterPro" id="IPR010559">
    <property type="entry name" value="Sig_transdc_His_kin_internal"/>
</dbReference>
<name>A0A554VRB9_9FLAO</name>
<accession>A0A554VRB9</accession>
<dbReference type="Proteomes" id="UP000318833">
    <property type="component" value="Unassembled WGS sequence"/>
</dbReference>
<protein>
    <submittedName>
        <fullName evidence="3">Histidine kinase</fullName>
    </submittedName>
</protein>
<dbReference type="PANTHER" id="PTHR34220">
    <property type="entry name" value="SENSOR HISTIDINE KINASE YPDA"/>
    <property type="match status" value="1"/>
</dbReference>
<dbReference type="RefSeq" id="WP_143915135.1">
    <property type="nucleotide sequence ID" value="NZ_CANMIK010000032.1"/>
</dbReference>
<feature type="transmembrane region" description="Helical" evidence="1">
    <location>
        <begin position="126"/>
        <end position="145"/>
    </location>
</feature>
<gene>
    <name evidence="3" type="ORF">FOF46_00820</name>
</gene>
<dbReference type="EMBL" id="VLNR01000002">
    <property type="protein sequence ID" value="TSE11199.1"/>
    <property type="molecule type" value="Genomic_DNA"/>
</dbReference>
<reference evidence="3 4" key="1">
    <citation type="submission" date="2019-07" db="EMBL/GenBank/DDBJ databases">
        <title>The draft genome sequence of Aquimarina algiphila M91.</title>
        <authorList>
            <person name="Meng X."/>
        </authorList>
    </citation>
    <scope>NUCLEOTIDE SEQUENCE [LARGE SCALE GENOMIC DNA]</scope>
    <source>
        <strain evidence="3 4">M91</strain>
    </source>
</reference>
<dbReference type="GO" id="GO:0000155">
    <property type="term" value="F:phosphorelay sensor kinase activity"/>
    <property type="evidence" value="ECO:0007669"/>
    <property type="project" value="InterPro"/>
</dbReference>
<proteinExistence type="predicted"/>
<organism evidence="3 4">
    <name type="scientific">Aquimarina algiphila</name>
    <dbReference type="NCBI Taxonomy" id="2047982"/>
    <lineage>
        <taxon>Bacteria</taxon>
        <taxon>Pseudomonadati</taxon>
        <taxon>Bacteroidota</taxon>
        <taxon>Flavobacteriia</taxon>
        <taxon>Flavobacteriales</taxon>
        <taxon>Flavobacteriaceae</taxon>
        <taxon>Aquimarina</taxon>
    </lineage>
</organism>
<sequence>MTAFKYRWRYHTILGALIIIMDLYGDYIYKNKSSWAEYFDYPIYLFGITMYITFFSIYVLNYKVLCPLTLSRKHILKFSIGIIVLAFLFAGIRYVLEEVLLYSITGQHNYVERTRHFGFYVFDNSYYASKSLLFSTAIYLFFRFIDHKETLHQLKIENKKAELQLLKSQLGPHFLFNTLNSFYSELIESQPKTAADIHRLSDLLRFVTYEAHQDSISLEKDLKFIEDYIYFFQKRYEDNLAVNYQVHGIVTNQKVPAMLLIHFVENVFKHGIVNDTSEVANITITILPESLEINTKNRVANSEHYAASGIGYSSIQKRLIALFKNDFTLHKKEEKSYFEAYLKIPL</sequence>
<keyword evidence="1" id="KW-0812">Transmembrane</keyword>
<keyword evidence="4" id="KW-1185">Reference proteome</keyword>
<feature type="transmembrane region" description="Helical" evidence="1">
    <location>
        <begin position="12"/>
        <end position="29"/>
    </location>
</feature>
<evidence type="ECO:0000313" key="3">
    <source>
        <dbReference type="EMBL" id="TSE11199.1"/>
    </source>
</evidence>
<evidence type="ECO:0000313" key="4">
    <source>
        <dbReference type="Proteomes" id="UP000318833"/>
    </source>
</evidence>
<dbReference type="OrthoDB" id="9809908at2"/>
<evidence type="ECO:0000259" key="2">
    <source>
        <dbReference type="Pfam" id="PF06580"/>
    </source>
</evidence>
<dbReference type="InterPro" id="IPR050640">
    <property type="entry name" value="Bact_2-comp_sensor_kinase"/>
</dbReference>
<feature type="transmembrane region" description="Helical" evidence="1">
    <location>
        <begin position="74"/>
        <end position="96"/>
    </location>
</feature>